<comment type="subcellular location">
    <subcellularLocation>
        <location evidence="1">Cell inner membrane</location>
        <topology evidence="1">Single-pass type II membrane protein</topology>
        <orientation evidence="1">Periplasmic side</orientation>
    </subcellularLocation>
</comment>
<evidence type="ECO:0000256" key="1">
    <source>
        <dbReference type="ARBA" id="ARBA00004382"/>
    </source>
</evidence>
<dbReference type="InterPro" id="IPR052029">
    <property type="entry name" value="PpiD_chaperone"/>
</dbReference>
<name>A0A5P1RB42_9GAMM</name>
<evidence type="ECO:0000256" key="5">
    <source>
        <dbReference type="ARBA" id="ARBA00022989"/>
    </source>
</evidence>
<dbReference type="RefSeq" id="WP_138988374.1">
    <property type="nucleotide sequence ID" value="NZ_CP043869.1"/>
</dbReference>
<dbReference type="Pfam" id="PF13624">
    <property type="entry name" value="SurA_N_3"/>
    <property type="match status" value="1"/>
</dbReference>
<dbReference type="OrthoDB" id="9812372at2"/>
<dbReference type="InterPro" id="IPR027304">
    <property type="entry name" value="Trigger_fact/SurA_dom_sf"/>
</dbReference>
<dbReference type="EMBL" id="CP043869">
    <property type="protein sequence ID" value="QEQ96506.1"/>
    <property type="molecule type" value="Genomic_DNA"/>
</dbReference>
<evidence type="ECO:0000256" key="7">
    <source>
        <dbReference type="ARBA" id="ARBA00023186"/>
    </source>
</evidence>
<keyword evidence="2" id="KW-1003">Cell membrane</keyword>
<protein>
    <recommendedName>
        <fullName evidence="9">Periplasmic chaperone PpiD</fullName>
    </recommendedName>
    <alternativeName>
        <fullName evidence="10">Periplasmic folding chaperone</fullName>
    </alternativeName>
</protein>
<dbReference type="Pfam" id="PF00639">
    <property type="entry name" value="Rotamase"/>
    <property type="match status" value="1"/>
</dbReference>
<keyword evidence="7" id="KW-0143">Chaperone</keyword>
<dbReference type="PANTHER" id="PTHR47529:SF1">
    <property type="entry name" value="PERIPLASMIC CHAPERONE PPID"/>
    <property type="match status" value="1"/>
</dbReference>
<evidence type="ECO:0000256" key="4">
    <source>
        <dbReference type="ARBA" id="ARBA00022692"/>
    </source>
</evidence>
<evidence type="ECO:0000256" key="11">
    <source>
        <dbReference type="PROSITE-ProRule" id="PRU00278"/>
    </source>
</evidence>
<dbReference type="InterPro" id="IPR023058">
    <property type="entry name" value="PPIase_PpiC_CS"/>
</dbReference>
<accession>A0A5P1RB42</accession>
<dbReference type="AlphaFoldDB" id="A0A5P1RB42"/>
<feature type="domain" description="PpiC" evidence="13">
    <location>
        <begin position="266"/>
        <end position="365"/>
    </location>
</feature>
<evidence type="ECO:0000256" key="2">
    <source>
        <dbReference type="ARBA" id="ARBA00022475"/>
    </source>
</evidence>
<gene>
    <name evidence="14" type="ORF">F0U83_07180</name>
</gene>
<organism evidence="14 15">
    <name type="scientific">Neptunomonas concharum</name>
    <dbReference type="NCBI Taxonomy" id="1031538"/>
    <lineage>
        <taxon>Bacteria</taxon>
        <taxon>Pseudomonadati</taxon>
        <taxon>Pseudomonadota</taxon>
        <taxon>Gammaproteobacteria</taxon>
        <taxon>Oceanospirillales</taxon>
        <taxon>Oceanospirillaceae</taxon>
        <taxon>Neptunomonas</taxon>
    </lineage>
</organism>
<evidence type="ECO:0000256" key="9">
    <source>
        <dbReference type="ARBA" id="ARBA00040743"/>
    </source>
</evidence>
<dbReference type="InterPro" id="IPR000297">
    <property type="entry name" value="PPIase_PpiC"/>
</dbReference>
<evidence type="ECO:0000256" key="10">
    <source>
        <dbReference type="ARBA" id="ARBA00042775"/>
    </source>
</evidence>
<comment type="similarity">
    <text evidence="8">Belongs to the PpiD chaperone family.</text>
</comment>
<evidence type="ECO:0000256" key="12">
    <source>
        <dbReference type="SAM" id="Phobius"/>
    </source>
</evidence>
<keyword evidence="3" id="KW-0997">Cell inner membrane</keyword>
<evidence type="ECO:0000256" key="3">
    <source>
        <dbReference type="ARBA" id="ARBA00022519"/>
    </source>
</evidence>
<dbReference type="Gene3D" id="3.10.50.40">
    <property type="match status" value="1"/>
</dbReference>
<dbReference type="PROSITE" id="PS50198">
    <property type="entry name" value="PPIC_PPIASE_2"/>
    <property type="match status" value="1"/>
</dbReference>
<dbReference type="GO" id="GO:0005886">
    <property type="term" value="C:plasma membrane"/>
    <property type="evidence" value="ECO:0007669"/>
    <property type="project" value="UniProtKB-SubCell"/>
</dbReference>
<dbReference type="Proteomes" id="UP000324760">
    <property type="component" value="Chromosome"/>
</dbReference>
<keyword evidence="11 14" id="KW-0413">Isomerase</keyword>
<keyword evidence="11" id="KW-0697">Rotamase</keyword>
<evidence type="ECO:0000259" key="13">
    <source>
        <dbReference type="PROSITE" id="PS50198"/>
    </source>
</evidence>
<evidence type="ECO:0000313" key="14">
    <source>
        <dbReference type="EMBL" id="QEQ96506.1"/>
    </source>
</evidence>
<evidence type="ECO:0000256" key="8">
    <source>
        <dbReference type="ARBA" id="ARBA00038408"/>
    </source>
</evidence>
<keyword evidence="6 12" id="KW-0472">Membrane</keyword>
<sequence>MLQSIRDNSQSIVAKVIVGLIIVTFALFGVESLVSLSAGSNAPATVNGEEITEQELYQATELQRRQLLSQMGENADPALLDENLIRGMVLESLIQQKSLLLSAQEQKLLISDRMIDQLIVNTPDFQIDGKFNPAQFEAVLRNAGFSPMMYRELVKKEKLLEQQRTAYELSAFAVPSELERIVELDRQTRNARYFVLPKAEIEKTVGVSDDEIKARYEQDKANLTTEEQVVVEYVVLNKNDLRDGVSVSEEEINGAYDQMLATFQAEEQRHSAHILIEVSDTQDDAAALAKITALKQRIDAGETFDAVAKSDSEDLGSAETGGDLGVNGKGVFATAFEDALFSMNEGEVSEPVRTEFGYHLIKLLDISSKEAPTLAQVREQLTEDLVSQKVEAVYVEKLETLADVSFSSGDLVEPSEVLGLTILTSAPFDRSGGEVDITRNAKVISAAFSQEQIKEGLNSAPIELDRERTVVVRVKEHFEPRSQTLEEVADSLKEIIKTEKVLAALKADAEQRKADLLAGKPVDVVAADLTVESVEAASRAAAELPAEVRSLMFAMPHPTQGQPSIDITDLADGGMALVLLDKVNTEAVELSEEEKRSMGGFLSNRIGQQDYQAFVDRLKNTAVIEKL</sequence>
<dbReference type="Gene3D" id="1.10.4030.10">
    <property type="entry name" value="Porin chaperone SurA, peptide-binding domain"/>
    <property type="match status" value="1"/>
</dbReference>
<dbReference type="InterPro" id="IPR046357">
    <property type="entry name" value="PPIase_dom_sf"/>
</dbReference>
<feature type="transmembrane region" description="Helical" evidence="12">
    <location>
        <begin position="12"/>
        <end position="30"/>
    </location>
</feature>
<evidence type="ECO:0000256" key="6">
    <source>
        <dbReference type="ARBA" id="ARBA00023136"/>
    </source>
</evidence>
<dbReference type="PROSITE" id="PS01096">
    <property type="entry name" value="PPIC_PPIASE_1"/>
    <property type="match status" value="1"/>
</dbReference>
<keyword evidence="5 12" id="KW-1133">Transmembrane helix</keyword>
<dbReference type="SUPFAM" id="SSF54534">
    <property type="entry name" value="FKBP-like"/>
    <property type="match status" value="1"/>
</dbReference>
<dbReference type="PANTHER" id="PTHR47529">
    <property type="entry name" value="PEPTIDYL-PROLYL CIS-TRANS ISOMERASE D"/>
    <property type="match status" value="1"/>
</dbReference>
<keyword evidence="4 12" id="KW-0812">Transmembrane</keyword>
<evidence type="ECO:0000313" key="15">
    <source>
        <dbReference type="Proteomes" id="UP000324760"/>
    </source>
</evidence>
<reference evidence="14 15" key="1">
    <citation type="journal article" date="2019" name="Biochem. Eng. J.">
        <title>Metabolic engineering of the marine bacteria Neptunomonas concharum for the production of acetoin and meso-2,3-butanediol from acetate.</title>
        <authorList>
            <person name="Li W."/>
            <person name="Pu N."/>
            <person name="Liu C.-X."/>
            <person name="Yuan Q.-P."/>
            <person name="Li Z.-J."/>
        </authorList>
    </citation>
    <scope>NUCLEOTIDE SEQUENCE [LARGE SCALE GENOMIC DNA]</scope>
    <source>
        <strain evidence="14 15">JCM17730</strain>
    </source>
</reference>
<dbReference type="GO" id="GO:0003755">
    <property type="term" value="F:peptidyl-prolyl cis-trans isomerase activity"/>
    <property type="evidence" value="ECO:0007669"/>
    <property type="project" value="UniProtKB-KW"/>
</dbReference>
<keyword evidence="15" id="KW-1185">Reference proteome</keyword>
<proteinExistence type="inferred from homology"/>
<dbReference type="SUPFAM" id="SSF109998">
    <property type="entry name" value="Triger factor/SurA peptide-binding domain-like"/>
    <property type="match status" value="1"/>
</dbReference>
<dbReference type="KEGG" id="ncu:F0U83_07180"/>